<dbReference type="EC" id="3.4.21.-" evidence="8"/>
<dbReference type="AlphaFoldDB" id="A5Z7K6"/>
<dbReference type="EMBL" id="AAVL02000035">
    <property type="protein sequence ID" value="EDM50913.1"/>
    <property type="molecule type" value="Genomic_DNA"/>
</dbReference>
<dbReference type="Pfam" id="PF00082">
    <property type="entry name" value="Peptidase_S8"/>
    <property type="match status" value="1"/>
</dbReference>
<dbReference type="HOGENOM" id="CLU_440533_0_0_9"/>
<dbReference type="Proteomes" id="UP000006000">
    <property type="component" value="Unassembled WGS sequence"/>
</dbReference>
<reference evidence="8 9" key="1">
    <citation type="submission" date="2007-03" db="EMBL/GenBank/DDBJ databases">
        <authorList>
            <person name="Fulton L."/>
            <person name="Clifton S."/>
            <person name="Fulton B."/>
            <person name="Xu J."/>
            <person name="Minx P."/>
            <person name="Pepin K.H."/>
            <person name="Johnson M."/>
            <person name="Thiruvilangam P."/>
            <person name="Bhonagiri V."/>
            <person name="Nash W.E."/>
            <person name="Mardis E.R."/>
            <person name="Wilson R.K."/>
        </authorList>
    </citation>
    <scope>NUCLEOTIDE SEQUENCE [LARGE SCALE GENOMIC DNA]</scope>
    <source>
        <strain evidence="8 9">ATCC 27560</strain>
    </source>
</reference>
<dbReference type="InterPro" id="IPR036852">
    <property type="entry name" value="Peptidase_S8/S53_dom_sf"/>
</dbReference>
<evidence type="ECO:0000256" key="1">
    <source>
        <dbReference type="ARBA" id="ARBA00011073"/>
    </source>
</evidence>
<feature type="domain" description="Peptidase S8/S53" evidence="6">
    <location>
        <begin position="3"/>
        <end position="226"/>
    </location>
</feature>
<dbReference type="Pfam" id="PF07755">
    <property type="entry name" value="DUF1611"/>
    <property type="match status" value="1"/>
</dbReference>
<evidence type="ECO:0000313" key="9">
    <source>
        <dbReference type="Proteomes" id="UP000006000"/>
    </source>
</evidence>
<dbReference type="GO" id="GO:0006508">
    <property type="term" value="P:proteolysis"/>
    <property type="evidence" value="ECO:0007669"/>
    <property type="project" value="UniProtKB-KW"/>
</dbReference>
<dbReference type="InterPro" id="IPR050131">
    <property type="entry name" value="Peptidase_S8_subtilisin-like"/>
</dbReference>
<dbReference type="eggNOG" id="COG1404">
    <property type="taxonomic scope" value="Bacteria"/>
</dbReference>
<proteinExistence type="inferred from homology"/>
<evidence type="ECO:0000256" key="5">
    <source>
        <dbReference type="PROSITE-ProRule" id="PRU01240"/>
    </source>
</evidence>
<keyword evidence="3 5" id="KW-0378">Hydrolase</keyword>
<evidence type="ECO:0000259" key="7">
    <source>
        <dbReference type="Pfam" id="PF07755"/>
    </source>
</evidence>
<dbReference type="PANTHER" id="PTHR43806:SF11">
    <property type="entry name" value="CEREVISIN-RELATED"/>
    <property type="match status" value="1"/>
</dbReference>
<feature type="active site" description="Charge relay system" evidence="5">
    <location>
        <position position="193"/>
    </location>
</feature>
<dbReference type="InterPro" id="IPR023827">
    <property type="entry name" value="Peptidase_S8_Asp-AS"/>
</dbReference>
<comment type="similarity">
    <text evidence="1 5">Belongs to the peptidase S8 family.</text>
</comment>
<feature type="active site" description="Charge relay system" evidence="5">
    <location>
        <position position="8"/>
    </location>
</feature>
<dbReference type="PROSITE" id="PS00136">
    <property type="entry name" value="SUBTILASE_ASP"/>
    <property type="match status" value="1"/>
</dbReference>
<name>A5Z7K6_9FIRM</name>
<evidence type="ECO:0000256" key="2">
    <source>
        <dbReference type="ARBA" id="ARBA00022670"/>
    </source>
</evidence>
<keyword evidence="4 5" id="KW-0720">Serine protease</keyword>
<evidence type="ECO:0000259" key="6">
    <source>
        <dbReference type="Pfam" id="PF00082"/>
    </source>
</evidence>
<feature type="active site" description="Charge relay system" evidence="5">
    <location>
        <position position="48"/>
    </location>
</feature>
<dbReference type="InterPro" id="IPR000209">
    <property type="entry name" value="Peptidase_S8/S53_dom"/>
</dbReference>
<evidence type="ECO:0000313" key="8">
    <source>
        <dbReference type="EMBL" id="EDM50913.1"/>
    </source>
</evidence>
<sequence>MAKIVIIDSGIDLTNREFEGRKISGIHIYEDKAGKINIDENIKDQIGHGTAVAAILNEDLDNELFVIKIFDEEMEGDINLLVRALEYVYENVKCDIINMSVGFTEFDSIAEINNICNKLYFEKGIIMVSAFDNFDTISYPAALDTVIGVDISNEIHKKREFYYLKNSVVDILLKDSMHRVVWLDKKIMVHGTSFATPKFVKMLAKELKTTDKEKIRERLEHIATKVVDFKDEKYESKLEYFKIEEAIVFPVNKEMHTLIRFEEDLKYTMNFYDIKYSGKVGSNTSRFVPKSNHIIMDIDKIDWTGKFDTVILGHCNELSNITNRDYIDNILNNAIKYKKNVFAFDDLKEYSSLIDRIKKNGNHVYYPFVTKRKGRSTLSKLHYIPKPVLAVCGTSSVQGKFTLQYMLRKKFEEQNISVGQIGTEPTSLLLGLDADFTIGYDSRVEVGGYDFISEANKVIFEVSQKNNDIIITGTQSSTIPYSYNSLKNIPLHSLEYLMAVKPDAVVLCVNRYDPIEYIKRTILTIENLFNTIVVAISVYPIDKTREKFKNKERENSEEFIEEMSMKIGKKCYLMNSEKKLGCLFDDVLTYFTTPK</sequence>
<dbReference type="SUPFAM" id="SSF52743">
    <property type="entry name" value="Subtilisin-like"/>
    <property type="match status" value="1"/>
</dbReference>
<dbReference type="SUPFAM" id="SSF52540">
    <property type="entry name" value="P-loop containing nucleoside triphosphate hydrolases"/>
    <property type="match status" value="1"/>
</dbReference>
<dbReference type="Gene3D" id="3.40.50.300">
    <property type="entry name" value="P-loop containing nucleotide triphosphate hydrolases"/>
    <property type="match status" value="1"/>
</dbReference>
<dbReference type="PROSITE" id="PS51892">
    <property type="entry name" value="SUBTILASE"/>
    <property type="match status" value="1"/>
</dbReference>
<dbReference type="eggNOG" id="COG3367">
    <property type="taxonomic scope" value="Bacteria"/>
</dbReference>
<feature type="domain" description="D-glutamate N-acetyltransferase-like C-terminal" evidence="7">
    <location>
        <begin position="385"/>
        <end position="558"/>
    </location>
</feature>
<keyword evidence="2 5" id="KW-0645">Protease</keyword>
<dbReference type="RefSeq" id="WP_005363125.1">
    <property type="nucleotide sequence ID" value="NZ_DS264285.1"/>
</dbReference>
<evidence type="ECO:0000256" key="3">
    <source>
        <dbReference type="ARBA" id="ARBA00022801"/>
    </source>
</evidence>
<dbReference type="GO" id="GO:0004252">
    <property type="term" value="F:serine-type endopeptidase activity"/>
    <property type="evidence" value="ECO:0007669"/>
    <property type="project" value="UniProtKB-UniRule"/>
</dbReference>
<comment type="caution">
    <text evidence="8">The sequence shown here is derived from an EMBL/GenBank/DDBJ whole genome shotgun (WGS) entry which is preliminary data.</text>
</comment>
<reference evidence="8 9" key="2">
    <citation type="submission" date="2007-04" db="EMBL/GenBank/DDBJ databases">
        <title>Draft genome sequence of Eubacterium ventriosum (ATCC 27560).</title>
        <authorList>
            <person name="Sudarsanam P."/>
            <person name="Ley R."/>
            <person name="Guruge J."/>
            <person name="Turnbaugh P.J."/>
            <person name="Mahowald M."/>
            <person name="Liep D."/>
            <person name="Gordon J."/>
        </authorList>
    </citation>
    <scope>NUCLEOTIDE SEQUENCE [LARGE SCALE GENOMIC DNA]</scope>
    <source>
        <strain evidence="8 9">ATCC 27560</strain>
    </source>
</reference>
<organism evidence="8 9">
    <name type="scientific">Eubacterium ventriosum ATCC 27560</name>
    <dbReference type="NCBI Taxonomy" id="411463"/>
    <lineage>
        <taxon>Bacteria</taxon>
        <taxon>Bacillati</taxon>
        <taxon>Bacillota</taxon>
        <taxon>Clostridia</taxon>
        <taxon>Eubacteriales</taxon>
        <taxon>Eubacteriaceae</taxon>
        <taxon>Eubacterium</taxon>
    </lineage>
</organism>
<protein>
    <submittedName>
        <fullName evidence="8">Peptidase, S8/S53 family</fullName>
        <ecNumber evidence="8">3.4.21.-</ecNumber>
    </submittedName>
</protein>
<dbReference type="InterPro" id="IPR027417">
    <property type="entry name" value="P-loop_NTPase"/>
</dbReference>
<dbReference type="Gene3D" id="3.40.50.200">
    <property type="entry name" value="Peptidase S8/S53 domain"/>
    <property type="match status" value="1"/>
</dbReference>
<dbReference type="STRING" id="411463.EUBVEN_01693"/>
<evidence type="ECO:0000256" key="4">
    <source>
        <dbReference type="ARBA" id="ARBA00022825"/>
    </source>
</evidence>
<dbReference type="InterPro" id="IPR035086">
    <property type="entry name" value="DgcN-like_C"/>
</dbReference>
<gene>
    <name evidence="8" type="ORF">EUBVEN_01693</name>
</gene>
<accession>A5Z7K6</accession>
<dbReference type="PANTHER" id="PTHR43806">
    <property type="entry name" value="PEPTIDASE S8"/>
    <property type="match status" value="1"/>
</dbReference>